<keyword evidence="1" id="KW-1133">Transmembrane helix</keyword>
<organism evidence="2 3">
    <name type="scientific">Orchesella dallaii</name>
    <dbReference type="NCBI Taxonomy" id="48710"/>
    <lineage>
        <taxon>Eukaryota</taxon>
        <taxon>Metazoa</taxon>
        <taxon>Ecdysozoa</taxon>
        <taxon>Arthropoda</taxon>
        <taxon>Hexapoda</taxon>
        <taxon>Collembola</taxon>
        <taxon>Entomobryomorpha</taxon>
        <taxon>Entomobryoidea</taxon>
        <taxon>Orchesellidae</taxon>
        <taxon>Orchesellinae</taxon>
        <taxon>Orchesella</taxon>
    </lineage>
</organism>
<proteinExistence type="predicted"/>
<evidence type="ECO:0000256" key="1">
    <source>
        <dbReference type="SAM" id="Phobius"/>
    </source>
</evidence>
<evidence type="ECO:0008006" key="4">
    <source>
        <dbReference type="Google" id="ProtNLM"/>
    </source>
</evidence>
<evidence type="ECO:0000313" key="3">
    <source>
        <dbReference type="Proteomes" id="UP001642540"/>
    </source>
</evidence>
<protein>
    <recommendedName>
        <fullName evidence="4">Transmembrane protein</fullName>
    </recommendedName>
</protein>
<reference evidence="2 3" key="1">
    <citation type="submission" date="2024-08" db="EMBL/GenBank/DDBJ databases">
        <authorList>
            <person name="Cucini C."/>
            <person name="Frati F."/>
        </authorList>
    </citation>
    <scope>NUCLEOTIDE SEQUENCE [LARGE SCALE GENOMIC DNA]</scope>
</reference>
<keyword evidence="3" id="KW-1185">Reference proteome</keyword>
<accession>A0ABP1RIF0</accession>
<feature type="transmembrane region" description="Helical" evidence="1">
    <location>
        <begin position="114"/>
        <end position="132"/>
    </location>
</feature>
<gene>
    <name evidence="2" type="ORF">ODALV1_LOCUS22578</name>
</gene>
<keyword evidence="1" id="KW-0472">Membrane</keyword>
<name>A0ABP1RIF0_9HEXA</name>
<dbReference type="EMBL" id="CAXLJM020000075">
    <property type="protein sequence ID" value="CAL8128813.1"/>
    <property type="molecule type" value="Genomic_DNA"/>
</dbReference>
<keyword evidence="1" id="KW-0812">Transmembrane</keyword>
<sequence>MEEVPLYDRMEERQDRPGKNIMDPFLIAALSVRRVREMKEGVWSGRFLMKPNVKNLQCTQFRAKKRYSGDRRSFFFFKKLSEEQKGRVRHGDKIQRFNPILLLRENRFATMKNVFLICFLLILCTCFCLCNDEESDEDKDTLYFKIAMSNADLLERKHHSALESFEEKVEEVVENAVEIAVDDVQGVKTSMWDGISFMWNTVHGVMLIVGLALLVLLITVVIAAMCWIFAFIRYIYIQFIDQFYHY</sequence>
<evidence type="ECO:0000313" key="2">
    <source>
        <dbReference type="EMBL" id="CAL8128813.1"/>
    </source>
</evidence>
<comment type="caution">
    <text evidence="2">The sequence shown here is derived from an EMBL/GenBank/DDBJ whole genome shotgun (WGS) entry which is preliminary data.</text>
</comment>
<dbReference type="Proteomes" id="UP001642540">
    <property type="component" value="Unassembled WGS sequence"/>
</dbReference>
<feature type="transmembrane region" description="Helical" evidence="1">
    <location>
        <begin position="205"/>
        <end position="232"/>
    </location>
</feature>